<dbReference type="Proteomes" id="UP001474421">
    <property type="component" value="Unassembled WGS sequence"/>
</dbReference>
<dbReference type="Gene3D" id="1.20.1250.10">
    <property type="match status" value="1"/>
</dbReference>
<evidence type="ECO:0000313" key="2">
    <source>
        <dbReference type="Proteomes" id="UP001474421"/>
    </source>
</evidence>
<dbReference type="InterPro" id="IPR009079">
    <property type="entry name" value="4_helix_cytokine-like_core"/>
</dbReference>
<proteinExistence type="predicted"/>
<sequence length="124" mass="14255">MTLSRESDIDWQGCKAASQKVLEHLQKLNVTKVLCLVKIHRALQRYQELLTQYSKSDTTTGLRTAVTNLLQFLPKYESRSRAEEIQAWEESHVVDVILQRLQLFAILMARVFAHCAALNKNVTL</sequence>
<protein>
    <submittedName>
        <fullName evidence="1">Interleukin-23 subunit alpha</fullName>
    </submittedName>
</protein>
<comment type="caution">
    <text evidence="1">The sequence shown here is derived from an EMBL/GenBank/DDBJ whole genome shotgun (WGS) entry which is preliminary data.</text>
</comment>
<keyword evidence="2" id="KW-1185">Reference proteome</keyword>
<organism evidence="1 2">
    <name type="scientific">Crotalus adamanteus</name>
    <name type="common">Eastern diamondback rattlesnake</name>
    <dbReference type="NCBI Taxonomy" id="8729"/>
    <lineage>
        <taxon>Eukaryota</taxon>
        <taxon>Metazoa</taxon>
        <taxon>Chordata</taxon>
        <taxon>Craniata</taxon>
        <taxon>Vertebrata</taxon>
        <taxon>Euteleostomi</taxon>
        <taxon>Lepidosauria</taxon>
        <taxon>Squamata</taxon>
        <taxon>Bifurcata</taxon>
        <taxon>Unidentata</taxon>
        <taxon>Episquamata</taxon>
        <taxon>Toxicofera</taxon>
        <taxon>Serpentes</taxon>
        <taxon>Colubroidea</taxon>
        <taxon>Viperidae</taxon>
        <taxon>Crotalinae</taxon>
        <taxon>Crotalus</taxon>
    </lineage>
</organism>
<reference evidence="1 2" key="1">
    <citation type="journal article" date="2024" name="Proc. Natl. Acad. Sci. U.S.A.">
        <title>The genetic regulatory architecture and epigenomic basis for age-related changes in rattlesnake venom.</title>
        <authorList>
            <person name="Hogan M.P."/>
            <person name="Holding M.L."/>
            <person name="Nystrom G.S."/>
            <person name="Colston T.J."/>
            <person name="Bartlett D.A."/>
            <person name="Mason A.J."/>
            <person name="Ellsworth S.A."/>
            <person name="Rautsaw R.M."/>
            <person name="Lawrence K.C."/>
            <person name="Strickland J.L."/>
            <person name="He B."/>
            <person name="Fraser P."/>
            <person name="Margres M.J."/>
            <person name="Gilbert D.M."/>
            <person name="Gibbs H.L."/>
            <person name="Parkinson C.L."/>
            <person name="Rokyta D.R."/>
        </authorList>
    </citation>
    <scope>NUCLEOTIDE SEQUENCE [LARGE SCALE GENOMIC DNA]</scope>
    <source>
        <strain evidence="1">DRR0105</strain>
    </source>
</reference>
<dbReference type="EMBL" id="JAOTOJ010000002">
    <property type="protein sequence ID" value="KAK9407123.1"/>
    <property type="molecule type" value="Genomic_DNA"/>
</dbReference>
<dbReference type="AlphaFoldDB" id="A0AAW1BYH4"/>
<dbReference type="SUPFAM" id="SSF47266">
    <property type="entry name" value="4-helical cytokines"/>
    <property type="match status" value="1"/>
</dbReference>
<evidence type="ECO:0000313" key="1">
    <source>
        <dbReference type="EMBL" id="KAK9407123.1"/>
    </source>
</evidence>
<gene>
    <name evidence="1" type="ORF">NXF25_005897</name>
</gene>
<name>A0AAW1BYH4_CROAD</name>
<accession>A0AAW1BYH4</accession>